<evidence type="ECO:0000256" key="1">
    <source>
        <dbReference type="ARBA" id="ARBA00004651"/>
    </source>
</evidence>
<evidence type="ECO:0000256" key="5">
    <source>
        <dbReference type="ARBA" id="ARBA00023136"/>
    </source>
</evidence>
<protein>
    <submittedName>
        <fullName evidence="9">ABC transporter permease</fullName>
    </submittedName>
</protein>
<comment type="caution">
    <text evidence="9">The sequence shown here is derived from an EMBL/GenBank/DDBJ whole genome shotgun (WGS) entry which is preliminary data.</text>
</comment>
<accession>A0ABW7N7X8</accession>
<evidence type="ECO:0000256" key="4">
    <source>
        <dbReference type="ARBA" id="ARBA00022989"/>
    </source>
</evidence>
<feature type="transmembrane region" description="Helical" evidence="6">
    <location>
        <begin position="741"/>
        <end position="767"/>
    </location>
</feature>
<evidence type="ECO:0000256" key="2">
    <source>
        <dbReference type="ARBA" id="ARBA00022475"/>
    </source>
</evidence>
<feature type="transmembrane region" description="Helical" evidence="6">
    <location>
        <begin position="802"/>
        <end position="821"/>
    </location>
</feature>
<feature type="domain" description="MacB-like periplasmic core" evidence="8">
    <location>
        <begin position="105"/>
        <end position="324"/>
    </location>
</feature>
<feature type="transmembrane region" description="Helical" evidence="6">
    <location>
        <begin position="367"/>
        <end position="386"/>
    </location>
</feature>
<name>A0ABW7N7X8_9BACT</name>
<sequence>MKKSRTPSPPRLAQRIFQWWAGSADTEDLLGDLDEQFVYNLQTKGRRRSQWIYSLQVCSLLFSYALRKRKRAASYSTYYPNNSMAMLQNYFKIAIRNFQKQKLFTVINIVGLALGMSICLLALSMFVSIFRFDEFHTQKDRIFQVNTRIADRNQKDLYASTFNAVGDYMGEKYPFIEQVIKIKSGFNPEIHHQGNLMSFHGYFAGSSFFETFSFPLISGNPATALAEPFSIVLTKSMAETLFRDTNPMGKTLETATGTYRVTGVMADLKQTHFYFQVLTSHQTYEILHAGTNLQSDWKTYRNNYVYLLLKPNTSPEALSDALAQVSARASEFNPDRSIILESTKLARIIPSWSISNGLGVGWDLPTMIFFMALGLLILMPAIFNYTNLSVARALRRAKEIGIRKVVGAEKNQIRAQFVVETILLTFLALIGSIFIFKLIQTEFLTMIIGADSLDTSLSLSVLAVFILFSLIIGIVAGIFPAMYFSRLNPVHTIKGEIKSRSGGVSGIRKGLFVFQFFVSLVFVIGVGAITKQYAYVLNYNHGFQSDNILAVPFQNIDKQVVINEFKTHPDVKAVTAASNLPGLPLPIMVDITPNEIDTLTVHQVFIGEDFIENMGMTLTWGESGNQQRSTRNEELVLVNEQFLRSTAVFGAQQDSLVFSLSDGTRCRIVGALKDFNFEPLNELIQPLVFRYSLAESNFALLTVHSKDIKKTINDLDAIWTGIDQKASFEASFLDDKIEQAYYFLVIQIKIFGFLSALAIVISCLGLLGMVSYTTENRTKEIAIRKIMGASNNSLYYTLTKDFVKLILIAAVIAIPFSYFFYDMVLLRIFLSYSDGLGLPEMVLSIAFLFLVGFAAIYWQTFRVTRENPASNLRHE</sequence>
<dbReference type="RefSeq" id="WP_395417212.1">
    <property type="nucleotide sequence ID" value="NZ_JBIPKE010000015.1"/>
</dbReference>
<reference evidence="9 10" key="1">
    <citation type="journal article" date="2013" name="Int. J. Syst. Evol. Microbiol.">
        <title>Marinoscillum luteum sp. nov., isolated from marine sediment.</title>
        <authorList>
            <person name="Cha I.T."/>
            <person name="Park S.J."/>
            <person name="Kim S.J."/>
            <person name="Kim J.G."/>
            <person name="Jung M.Y."/>
            <person name="Shin K.S."/>
            <person name="Kwon K.K."/>
            <person name="Yang S.H."/>
            <person name="Seo Y.S."/>
            <person name="Rhee S.K."/>
        </authorList>
    </citation>
    <scope>NUCLEOTIDE SEQUENCE [LARGE SCALE GENOMIC DNA]</scope>
    <source>
        <strain evidence="9 10">KCTC 23939</strain>
    </source>
</reference>
<dbReference type="PANTHER" id="PTHR30572">
    <property type="entry name" value="MEMBRANE COMPONENT OF TRANSPORTER-RELATED"/>
    <property type="match status" value="1"/>
</dbReference>
<evidence type="ECO:0000259" key="8">
    <source>
        <dbReference type="Pfam" id="PF12704"/>
    </source>
</evidence>
<gene>
    <name evidence="9" type="ORF">ACHKAR_09460</name>
</gene>
<feature type="transmembrane region" description="Helical" evidence="6">
    <location>
        <begin position="417"/>
        <end position="439"/>
    </location>
</feature>
<dbReference type="Pfam" id="PF12704">
    <property type="entry name" value="MacB_PCD"/>
    <property type="match status" value="1"/>
</dbReference>
<keyword evidence="2" id="KW-1003">Cell membrane</keyword>
<evidence type="ECO:0000313" key="10">
    <source>
        <dbReference type="Proteomes" id="UP001610063"/>
    </source>
</evidence>
<evidence type="ECO:0000256" key="6">
    <source>
        <dbReference type="SAM" id="Phobius"/>
    </source>
</evidence>
<evidence type="ECO:0000313" key="9">
    <source>
        <dbReference type="EMBL" id="MFH6983666.1"/>
    </source>
</evidence>
<proteinExistence type="predicted"/>
<evidence type="ECO:0000256" key="3">
    <source>
        <dbReference type="ARBA" id="ARBA00022692"/>
    </source>
</evidence>
<dbReference type="Pfam" id="PF02687">
    <property type="entry name" value="FtsX"/>
    <property type="match status" value="2"/>
</dbReference>
<dbReference type="PANTHER" id="PTHR30572:SF18">
    <property type="entry name" value="ABC-TYPE MACROLIDE FAMILY EXPORT SYSTEM PERMEASE COMPONENT 2"/>
    <property type="match status" value="1"/>
</dbReference>
<evidence type="ECO:0000259" key="7">
    <source>
        <dbReference type="Pfam" id="PF02687"/>
    </source>
</evidence>
<dbReference type="Proteomes" id="UP001610063">
    <property type="component" value="Unassembled WGS sequence"/>
</dbReference>
<keyword evidence="10" id="KW-1185">Reference proteome</keyword>
<feature type="transmembrane region" description="Helical" evidence="6">
    <location>
        <begin position="510"/>
        <end position="529"/>
    </location>
</feature>
<dbReference type="InterPro" id="IPR025857">
    <property type="entry name" value="MacB_PCD"/>
</dbReference>
<keyword evidence="3 6" id="KW-0812">Transmembrane</keyword>
<feature type="transmembrane region" description="Helical" evidence="6">
    <location>
        <begin position="459"/>
        <end position="484"/>
    </location>
</feature>
<comment type="subcellular location">
    <subcellularLocation>
        <location evidence="1">Cell membrane</location>
        <topology evidence="1">Multi-pass membrane protein</topology>
    </subcellularLocation>
</comment>
<dbReference type="InterPro" id="IPR003838">
    <property type="entry name" value="ABC3_permease_C"/>
</dbReference>
<feature type="domain" description="ABC3 transporter permease C-terminal" evidence="7">
    <location>
        <begin position="372"/>
        <end position="489"/>
    </location>
</feature>
<feature type="transmembrane region" description="Helical" evidence="6">
    <location>
        <begin position="103"/>
        <end position="130"/>
    </location>
</feature>
<keyword evidence="5 6" id="KW-0472">Membrane</keyword>
<dbReference type="NCBIfam" id="NF038404">
    <property type="entry name" value="perm_prefix_2"/>
    <property type="match status" value="1"/>
</dbReference>
<keyword evidence="4 6" id="KW-1133">Transmembrane helix</keyword>
<feature type="domain" description="ABC3 transporter permease C-terminal" evidence="7">
    <location>
        <begin position="753"/>
        <end position="867"/>
    </location>
</feature>
<dbReference type="InterPro" id="IPR047699">
    <property type="entry name" value="Permease_put_prefix"/>
</dbReference>
<dbReference type="EMBL" id="JBIPKE010000015">
    <property type="protein sequence ID" value="MFH6983666.1"/>
    <property type="molecule type" value="Genomic_DNA"/>
</dbReference>
<dbReference type="InterPro" id="IPR050250">
    <property type="entry name" value="Macrolide_Exporter_MacB"/>
</dbReference>
<organism evidence="9 10">
    <name type="scientific">Marinoscillum luteum</name>
    <dbReference type="NCBI Taxonomy" id="861051"/>
    <lineage>
        <taxon>Bacteria</taxon>
        <taxon>Pseudomonadati</taxon>
        <taxon>Bacteroidota</taxon>
        <taxon>Cytophagia</taxon>
        <taxon>Cytophagales</taxon>
        <taxon>Reichenbachiellaceae</taxon>
        <taxon>Marinoscillum</taxon>
    </lineage>
</organism>
<feature type="transmembrane region" description="Helical" evidence="6">
    <location>
        <begin position="841"/>
        <end position="858"/>
    </location>
</feature>